<keyword evidence="2" id="KW-0560">Oxidoreductase</keyword>
<dbReference type="InterPro" id="IPR043144">
    <property type="entry name" value="Mal/L-sulf/L-lact_DH-like_ah"/>
</dbReference>
<evidence type="ECO:0008006" key="4">
    <source>
        <dbReference type="Google" id="ProtNLM"/>
    </source>
</evidence>
<feature type="non-terminal residue" evidence="3">
    <location>
        <position position="1"/>
    </location>
</feature>
<dbReference type="Gene3D" id="3.30.1370.60">
    <property type="entry name" value="Hypothetical oxidoreductase yiak, domain 2"/>
    <property type="match status" value="1"/>
</dbReference>
<accession>A0A382T8T3</accession>
<feature type="non-terminal residue" evidence="3">
    <location>
        <position position="259"/>
    </location>
</feature>
<reference evidence="3" key="1">
    <citation type="submission" date="2018-05" db="EMBL/GenBank/DDBJ databases">
        <authorList>
            <person name="Lanie J.A."/>
            <person name="Ng W.-L."/>
            <person name="Kazmierczak K.M."/>
            <person name="Andrzejewski T.M."/>
            <person name="Davidsen T.M."/>
            <person name="Wayne K.J."/>
            <person name="Tettelin H."/>
            <person name="Glass J.I."/>
            <person name="Rusch D."/>
            <person name="Podicherti R."/>
            <person name="Tsui H.-C.T."/>
            <person name="Winkler M.E."/>
        </authorList>
    </citation>
    <scope>NUCLEOTIDE SEQUENCE</scope>
</reference>
<name>A0A382T8T3_9ZZZZ</name>
<dbReference type="GO" id="GO:0016491">
    <property type="term" value="F:oxidoreductase activity"/>
    <property type="evidence" value="ECO:0007669"/>
    <property type="project" value="UniProtKB-KW"/>
</dbReference>
<dbReference type="EMBL" id="UINC01134714">
    <property type="protein sequence ID" value="SVD18423.1"/>
    <property type="molecule type" value="Genomic_DNA"/>
</dbReference>
<dbReference type="InterPro" id="IPR043143">
    <property type="entry name" value="Mal/L-sulf/L-lact_DH-like_NADP"/>
</dbReference>
<evidence type="ECO:0000313" key="3">
    <source>
        <dbReference type="EMBL" id="SVD18423.1"/>
    </source>
</evidence>
<gene>
    <name evidence="3" type="ORF">METZ01_LOCUS371277</name>
</gene>
<proteinExistence type="inferred from homology"/>
<evidence type="ECO:0000256" key="2">
    <source>
        <dbReference type="ARBA" id="ARBA00023002"/>
    </source>
</evidence>
<dbReference type="InterPro" id="IPR003767">
    <property type="entry name" value="Malate/L-lactate_DH-like"/>
</dbReference>
<protein>
    <recommendedName>
        <fullName evidence="4">Ldh family oxidoreductase</fullName>
    </recommendedName>
</protein>
<dbReference type="PANTHER" id="PTHR11091:SF0">
    <property type="entry name" value="MALATE DEHYDROGENASE"/>
    <property type="match status" value="1"/>
</dbReference>
<evidence type="ECO:0000256" key="1">
    <source>
        <dbReference type="ARBA" id="ARBA00006056"/>
    </source>
</evidence>
<dbReference type="SUPFAM" id="SSF89733">
    <property type="entry name" value="L-sulfolactate dehydrogenase-like"/>
    <property type="match status" value="1"/>
</dbReference>
<sequence>VGNRPPEAGIRVPPSVLRDFVQKLFAGAGMRDEDAQTMADLLVATDLRGVVSHGTHQTQGYMRMLLQGRVNPRPEIQVLSSRGATRVYDGDGGMGHLPSSQAARFVAEAAQEHGLAAATTGNHFHFGGAGKYSRFAADAGRIGIAVSSHRWQRQGPILSAATGASPMSIAFPSRDQPPFVLDMATTFVGWDDDLFEQAPFLYFKQLGLGAAAHVLGGILAGIWKSDRIPPTSKWESNQGGFFAAFAVDAFLDENEFYQE</sequence>
<comment type="similarity">
    <text evidence="1">Belongs to the LDH2/MDH2 oxidoreductase family.</text>
</comment>
<dbReference type="AlphaFoldDB" id="A0A382T8T3"/>
<organism evidence="3">
    <name type="scientific">marine metagenome</name>
    <dbReference type="NCBI Taxonomy" id="408172"/>
    <lineage>
        <taxon>unclassified sequences</taxon>
        <taxon>metagenomes</taxon>
        <taxon>ecological metagenomes</taxon>
    </lineage>
</organism>
<dbReference type="PANTHER" id="PTHR11091">
    <property type="entry name" value="OXIDOREDUCTASE-RELATED"/>
    <property type="match status" value="1"/>
</dbReference>
<dbReference type="InterPro" id="IPR036111">
    <property type="entry name" value="Mal/L-sulfo/L-lacto_DH-like_sf"/>
</dbReference>
<dbReference type="Gene3D" id="1.10.1530.10">
    <property type="match status" value="1"/>
</dbReference>
<dbReference type="Pfam" id="PF02615">
    <property type="entry name" value="Ldh_2"/>
    <property type="match status" value="1"/>
</dbReference>